<evidence type="ECO:0000256" key="6">
    <source>
        <dbReference type="ARBA" id="ARBA00047317"/>
    </source>
</evidence>
<keyword evidence="7" id="KW-0479">Metal-binding</keyword>
<dbReference type="AlphaFoldDB" id="A0A4Q9GZS1"/>
<comment type="cofactor">
    <cofactor evidence="7">
        <name>Mg(2+)</name>
        <dbReference type="ChEBI" id="CHEBI:18420"/>
    </cofactor>
</comment>
<comment type="pathway">
    <text evidence="2 7">Cofactor biosynthesis; molybdopterin biosynthesis.</text>
</comment>
<dbReference type="EMBL" id="SISG01000001">
    <property type="protein sequence ID" value="TBN57910.1"/>
    <property type="molecule type" value="Genomic_DNA"/>
</dbReference>
<dbReference type="InterPro" id="IPR038987">
    <property type="entry name" value="MoeA-like"/>
</dbReference>
<dbReference type="Gene3D" id="2.170.190.11">
    <property type="entry name" value="Molybdopterin biosynthesis moea protein, domain 3"/>
    <property type="match status" value="1"/>
</dbReference>
<dbReference type="PANTHER" id="PTHR10192:SF5">
    <property type="entry name" value="GEPHYRIN"/>
    <property type="match status" value="1"/>
</dbReference>
<dbReference type="Gene3D" id="3.40.980.10">
    <property type="entry name" value="MoaB/Mog-like domain"/>
    <property type="match status" value="1"/>
</dbReference>
<evidence type="ECO:0000256" key="5">
    <source>
        <dbReference type="ARBA" id="ARBA00023150"/>
    </source>
</evidence>
<dbReference type="GO" id="GO:0006777">
    <property type="term" value="P:Mo-molybdopterin cofactor biosynthetic process"/>
    <property type="evidence" value="ECO:0007669"/>
    <property type="project" value="UniProtKB-UniRule"/>
</dbReference>
<dbReference type="EC" id="2.10.1.1" evidence="7"/>
<dbReference type="Pfam" id="PF03454">
    <property type="entry name" value="MoeA_C"/>
    <property type="match status" value="1"/>
</dbReference>
<dbReference type="Proteomes" id="UP000294194">
    <property type="component" value="Unassembled WGS sequence"/>
</dbReference>
<evidence type="ECO:0000259" key="8">
    <source>
        <dbReference type="SMART" id="SM00852"/>
    </source>
</evidence>
<proteinExistence type="inferred from homology"/>
<comment type="caution">
    <text evidence="9">The sequence shown here is derived from an EMBL/GenBank/DDBJ whole genome shotgun (WGS) entry which is preliminary data.</text>
</comment>
<evidence type="ECO:0000256" key="3">
    <source>
        <dbReference type="ARBA" id="ARBA00010763"/>
    </source>
</evidence>
<gene>
    <name evidence="9" type="ORF">EYE40_11170</name>
</gene>
<keyword evidence="10" id="KW-1185">Reference proteome</keyword>
<comment type="catalytic activity">
    <reaction evidence="6">
        <text>adenylyl-molybdopterin + molybdate = Mo-molybdopterin + AMP + H(+)</text>
        <dbReference type="Rhea" id="RHEA:35047"/>
        <dbReference type="ChEBI" id="CHEBI:15378"/>
        <dbReference type="ChEBI" id="CHEBI:36264"/>
        <dbReference type="ChEBI" id="CHEBI:62727"/>
        <dbReference type="ChEBI" id="CHEBI:71302"/>
        <dbReference type="ChEBI" id="CHEBI:456215"/>
        <dbReference type="EC" id="2.10.1.1"/>
    </reaction>
</comment>
<dbReference type="CDD" id="cd00887">
    <property type="entry name" value="MoeA"/>
    <property type="match status" value="1"/>
</dbReference>
<dbReference type="SUPFAM" id="SSF63882">
    <property type="entry name" value="MoeA N-terminal region -like"/>
    <property type="match status" value="1"/>
</dbReference>
<dbReference type="Gene3D" id="2.40.340.10">
    <property type="entry name" value="MoeA, C-terminal, domain IV"/>
    <property type="match status" value="1"/>
</dbReference>
<dbReference type="NCBIfam" id="NF045515">
    <property type="entry name" value="Glp_gephyrin"/>
    <property type="match status" value="1"/>
</dbReference>
<dbReference type="UniPathway" id="UPA00344"/>
<reference evidence="10" key="1">
    <citation type="submission" date="2019-02" db="EMBL/GenBank/DDBJ databases">
        <title>Glaciihabitans arcticus sp. nov., a psychrotolerant bacterium isolated from polar soil.</title>
        <authorList>
            <person name="Dahal R.H."/>
        </authorList>
    </citation>
    <scope>NUCLEOTIDE SEQUENCE [LARGE SCALE GENOMIC DNA]</scope>
    <source>
        <strain evidence="10">RP-3-7</strain>
    </source>
</reference>
<dbReference type="PANTHER" id="PTHR10192">
    <property type="entry name" value="MOLYBDOPTERIN BIOSYNTHESIS PROTEIN"/>
    <property type="match status" value="1"/>
</dbReference>
<evidence type="ECO:0000256" key="1">
    <source>
        <dbReference type="ARBA" id="ARBA00002901"/>
    </source>
</evidence>
<organism evidence="9 10">
    <name type="scientific">Glaciihabitans arcticus</name>
    <dbReference type="NCBI Taxonomy" id="2668039"/>
    <lineage>
        <taxon>Bacteria</taxon>
        <taxon>Bacillati</taxon>
        <taxon>Actinomycetota</taxon>
        <taxon>Actinomycetes</taxon>
        <taxon>Micrococcales</taxon>
        <taxon>Microbacteriaceae</taxon>
        <taxon>Glaciihabitans</taxon>
    </lineage>
</organism>
<dbReference type="SUPFAM" id="SSF63867">
    <property type="entry name" value="MoeA C-terminal domain-like"/>
    <property type="match status" value="1"/>
</dbReference>
<comment type="function">
    <text evidence="1 7">Catalyzes the insertion of molybdate into adenylated molybdopterin with the concomitant release of AMP.</text>
</comment>
<evidence type="ECO:0000313" key="9">
    <source>
        <dbReference type="EMBL" id="TBN57910.1"/>
    </source>
</evidence>
<evidence type="ECO:0000313" key="10">
    <source>
        <dbReference type="Proteomes" id="UP000294194"/>
    </source>
</evidence>
<evidence type="ECO:0000256" key="7">
    <source>
        <dbReference type="RuleBase" id="RU365090"/>
    </source>
</evidence>
<dbReference type="Pfam" id="PF00994">
    <property type="entry name" value="MoCF_biosynth"/>
    <property type="match status" value="1"/>
</dbReference>
<dbReference type="InterPro" id="IPR036425">
    <property type="entry name" value="MoaB/Mog-like_dom_sf"/>
</dbReference>
<dbReference type="SUPFAM" id="SSF53218">
    <property type="entry name" value="Molybdenum cofactor biosynthesis proteins"/>
    <property type="match status" value="1"/>
</dbReference>
<dbReference type="Pfam" id="PF03453">
    <property type="entry name" value="MoeA_N"/>
    <property type="match status" value="1"/>
</dbReference>
<dbReference type="RefSeq" id="WP_130982019.1">
    <property type="nucleotide sequence ID" value="NZ_SISG01000001.1"/>
</dbReference>
<evidence type="ECO:0000256" key="2">
    <source>
        <dbReference type="ARBA" id="ARBA00005046"/>
    </source>
</evidence>
<keyword evidence="7 9" id="KW-0808">Transferase</keyword>
<name>A0A4Q9GZS1_9MICO</name>
<keyword evidence="5 7" id="KW-0501">Molybdenum cofactor biosynthesis</keyword>
<dbReference type="GO" id="GO:0061599">
    <property type="term" value="F:molybdopterin molybdotransferase activity"/>
    <property type="evidence" value="ECO:0007669"/>
    <property type="project" value="UniProtKB-UniRule"/>
</dbReference>
<feature type="domain" description="MoaB/Mog" evidence="8">
    <location>
        <begin position="180"/>
        <end position="317"/>
    </location>
</feature>
<protein>
    <recommendedName>
        <fullName evidence="7">Molybdopterin molybdenumtransferase</fullName>
        <ecNumber evidence="7">2.10.1.1</ecNumber>
    </recommendedName>
</protein>
<accession>A0A4Q9GZS1</accession>
<dbReference type="GO" id="GO:0005829">
    <property type="term" value="C:cytosol"/>
    <property type="evidence" value="ECO:0007669"/>
    <property type="project" value="TreeGrafter"/>
</dbReference>
<dbReference type="SMART" id="SM00852">
    <property type="entry name" value="MoCF_biosynth"/>
    <property type="match status" value="1"/>
</dbReference>
<dbReference type="InterPro" id="IPR036688">
    <property type="entry name" value="MoeA_C_domain_IV_sf"/>
</dbReference>
<dbReference type="InterPro" id="IPR005110">
    <property type="entry name" value="MoeA_linker/N"/>
</dbReference>
<dbReference type="GO" id="GO:0046872">
    <property type="term" value="F:metal ion binding"/>
    <property type="evidence" value="ECO:0007669"/>
    <property type="project" value="UniProtKB-UniRule"/>
</dbReference>
<keyword evidence="4 7" id="KW-0500">Molybdenum</keyword>
<dbReference type="Gene3D" id="3.90.105.10">
    <property type="entry name" value="Molybdopterin biosynthesis moea protein, domain 2"/>
    <property type="match status" value="1"/>
</dbReference>
<dbReference type="InterPro" id="IPR036135">
    <property type="entry name" value="MoeA_linker/N_sf"/>
</dbReference>
<dbReference type="InterPro" id="IPR001453">
    <property type="entry name" value="MoaB/Mog_dom"/>
</dbReference>
<dbReference type="InterPro" id="IPR005111">
    <property type="entry name" value="MoeA_C_domain_IV"/>
</dbReference>
<sequence>MHRIPVDEYVAIVANHLRDALAPRTETVALGKALGRVTVAQVLSPVDLPLFRNSQMDGFAVRARDVASPPVTLPIAGIIAAGAAEPTSLPAGAAMQIMTGAVIPEGSDAVVPVEDTTSTGATVTVLKSRAQGEFVREAGSDARIGDTLLPAGLTLAPRHLAVLAAAGIASVDVRALPRIAVVTTGAELIAPGVEPLLGQLFDANGVALAALVESSGAVVSALVRNDDDVVASLDLALREAAVDTDLILTSGGISMGEFEVVRELLEPLGATVGTIAMQPGGPQLLGAFHGIPVIGFPGNPVSTQISFEVLVAPLLRAAAGRAPAEKRHHTVETAIDSVPGKRQFLRGRITDGNAVSIVSGPGSHLVAGLAASDVLIDIPAETTRVEAGDTVETWTL</sequence>
<comment type="similarity">
    <text evidence="3 7">Belongs to the MoeA family.</text>
</comment>
<evidence type="ECO:0000256" key="4">
    <source>
        <dbReference type="ARBA" id="ARBA00022505"/>
    </source>
</evidence>
<keyword evidence="7" id="KW-0460">Magnesium</keyword>